<feature type="region of interest" description="Disordered" evidence="1">
    <location>
        <begin position="1"/>
        <end position="21"/>
    </location>
</feature>
<organism evidence="2 3">
    <name type="scientific">Oedothorax gibbosus</name>
    <dbReference type="NCBI Taxonomy" id="931172"/>
    <lineage>
        <taxon>Eukaryota</taxon>
        <taxon>Metazoa</taxon>
        <taxon>Ecdysozoa</taxon>
        <taxon>Arthropoda</taxon>
        <taxon>Chelicerata</taxon>
        <taxon>Arachnida</taxon>
        <taxon>Araneae</taxon>
        <taxon>Araneomorphae</taxon>
        <taxon>Entelegynae</taxon>
        <taxon>Araneoidea</taxon>
        <taxon>Linyphiidae</taxon>
        <taxon>Erigoninae</taxon>
        <taxon>Oedothorax</taxon>
    </lineage>
</organism>
<dbReference type="Proteomes" id="UP000827092">
    <property type="component" value="Unassembled WGS sequence"/>
</dbReference>
<keyword evidence="3" id="KW-1185">Reference proteome</keyword>
<evidence type="ECO:0000256" key="1">
    <source>
        <dbReference type="SAM" id="MobiDB-lite"/>
    </source>
</evidence>
<accession>A0AAV6UXK7</accession>
<name>A0AAV6UXK7_9ARAC</name>
<gene>
    <name evidence="2" type="ORF">JTE90_018449</name>
</gene>
<proteinExistence type="predicted"/>
<dbReference type="EMBL" id="JAFNEN010000220">
    <property type="protein sequence ID" value="KAG8189157.1"/>
    <property type="molecule type" value="Genomic_DNA"/>
</dbReference>
<protein>
    <submittedName>
        <fullName evidence="2">Uncharacterized protein</fullName>
    </submittedName>
</protein>
<reference evidence="2 3" key="1">
    <citation type="journal article" date="2022" name="Nat. Ecol. Evol.">
        <title>A masculinizing supergene underlies an exaggerated male reproductive morph in a spider.</title>
        <authorList>
            <person name="Hendrickx F."/>
            <person name="De Corte Z."/>
            <person name="Sonet G."/>
            <person name="Van Belleghem S.M."/>
            <person name="Kostlbacher S."/>
            <person name="Vangestel C."/>
        </authorList>
    </citation>
    <scope>NUCLEOTIDE SEQUENCE [LARGE SCALE GENOMIC DNA]</scope>
    <source>
        <strain evidence="2">W744_W776</strain>
    </source>
</reference>
<comment type="caution">
    <text evidence="2">The sequence shown here is derived from an EMBL/GenBank/DDBJ whole genome shotgun (WGS) entry which is preliminary data.</text>
</comment>
<dbReference type="AlphaFoldDB" id="A0AAV6UXK7"/>
<feature type="compositionally biased region" description="Basic residues" evidence="1">
    <location>
        <begin position="1"/>
        <end position="18"/>
    </location>
</feature>
<evidence type="ECO:0000313" key="3">
    <source>
        <dbReference type="Proteomes" id="UP000827092"/>
    </source>
</evidence>
<evidence type="ECO:0000313" key="2">
    <source>
        <dbReference type="EMBL" id="KAG8189157.1"/>
    </source>
</evidence>
<sequence>MSKTRSKRKHRINRRTRRTTREIPRVEVNPVHVYVYANNVDYYCDMYLADVRKGTEKYSTKHHGKSIPTRKYKAFSEKAENRHFRKVCEDARKIERMNEQ</sequence>